<evidence type="ECO:0000256" key="2">
    <source>
        <dbReference type="ARBA" id="ARBA00022801"/>
    </source>
</evidence>
<name>A0ABQ7JUC7_9FUNG</name>
<dbReference type="PANTHER" id="PTHR10728:SF40">
    <property type="entry name" value="PATATIN FAMILY PROTEIN"/>
    <property type="match status" value="1"/>
</dbReference>
<evidence type="ECO:0000256" key="6">
    <source>
        <dbReference type="RuleBase" id="RU362103"/>
    </source>
</evidence>
<comment type="catalytic activity">
    <reaction evidence="6">
        <text>a 1-acyl-sn-glycero-3-phosphocholine + H2O = sn-glycerol 3-phosphocholine + a fatty acid + H(+)</text>
        <dbReference type="Rhea" id="RHEA:15177"/>
        <dbReference type="ChEBI" id="CHEBI:15377"/>
        <dbReference type="ChEBI" id="CHEBI:15378"/>
        <dbReference type="ChEBI" id="CHEBI:16870"/>
        <dbReference type="ChEBI" id="CHEBI:28868"/>
        <dbReference type="ChEBI" id="CHEBI:58168"/>
        <dbReference type="EC" id="3.1.1.5"/>
    </reaction>
</comment>
<evidence type="ECO:0000256" key="5">
    <source>
        <dbReference type="PROSITE-ProRule" id="PRU00555"/>
    </source>
</evidence>
<keyword evidence="3 5" id="KW-0442">Lipid degradation</keyword>
<proteinExistence type="inferred from homology"/>
<evidence type="ECO:0000313" key="10">
    <source>
        <dbReference type="Proteomes" id="UP001194696"/>
    </source>
</evidence>
<evidence type="ECO:0000256" key="7">
    <source>
        <dbReference type="SAM" id="MobiDB-lite"/>
    </source>
</evidence>
<dbReference type="PANTHER" id="PTHR10728">
    <property type="entry name" value="CYTOSOLIC PHOSPHOLIPASE A2"/>
    <property type="match status" value="1"/>
</dbReference>
<dbReference type="InterPro" id="IPR016035">
    <property type="entry name" value="Acyl_Trfase/lysoPLipase"/>
</dbReference>
<keyword evidence="2 5" id="KW-0378">Hydrolase</keyword>
<dbReference type="EC" id="3.1.1.5" evidence="6"/>
<evidence type="ECO:0000259" key="8">
    <source>
        <dbReference type="PROSITE" id="PS51210"/>
    </source>
</evidence>
<evidence type="ECO:0000313" key="9">
    <source>
        <dbReference type="EMBL" id="KAG0284885.1"/>
    </source>
</evidence>
<comment type="similarity">
    <text evidence="1 6">Belongs to the lysophospholipase family.</text>
</comment>
<organism evidence="9 10">
    <name type="scientific">Linnemannia gamsii</name>
    <dbReference type="NCBI Taxonomy" id="64522"/>
    <lineage>
        <taxon>Eukaryota</taxon>
        <taxon>Fungi</taxon>
        <taxon>Fungi incertae sedis</taxon>
        <taxon>Mucoromycota</taxon>
        <taxon>Mortierellomycotina</taxon>
        <taxon>Mortierellomycetes</taxon>
        <taxon>Mortierellales</taxon>
        <taxon>Mortierellaceae</taxon>
        <taxon>Linnemannia</taxon>
    </lineage>
</organism>
<dbReference type="InterPro" id="IPR002642">
    <property type="entry name" value="LysoPLipase_cat_dom"/>
</dbReference>
<comment type="caution">
    <text evidence="9">The sequence shown here is derived from an EMBL/GenBank/DDBJ whole genome shotgun (WGS) entry which is preliminary data.</text>
</comment>
<keyword evidence="10" id="KW-1185">Reference proteome</keyword>
<evidence type="ECO:0000256" key="1">
    <source>
        <dbReference type="ARBA" id="ARBA00008780"/>
    </source>
</evidence>
<accession>A0ABQ7JUC7</accession>
<dbReference type="EMBL" id="JAAAIM010000720">
    <property type="protein sequence ID" value="KAG0284885.1"/>
    <property type="molecule type" value="Genomic_DNA"/>
</dbReference>
<feature type="region of interest" description="Disordered" evidence="7">
    <location>
        <begin position="766"/>
        <end position="802"/>
    </location>
</feature>
<gene>
    <name evidence="9" type="ORF">BGZ96_010788</name>
</gene>
<protein>
    <recommendedName>
        <fullName evidence="6">Lysophospholipase</fullName>
        <ecNumber evidence="6">3.1.1.5</ecNumber>
    </recommendedName>
</protein>
<dbReference type="PROSITE" id="PS51210">
    <property type="entry name" value="PLA2C"/>
    <property type="match status" value="1"/>
</dbReference>
<feature type="compositionally biased region" description="Basic and acidic residues" evidence="7">
    <location>
        <begin position="111"/>
        <end position="131"/>
    </location>
</feature>
<sequence length="802" mass="90053">MSILLLPARTARKGPWSNVRSAHWRPLLIPTVINPHPQRHRYFSSSPSTYSNSNFDPKVPLDESRWSDVKSSVLVLLSVCTAILLPTKAVSCDDPKTQPPTKKPVLELKVDPRDPKEQEKEIQNEKDKDTIKLPGPLPDIPIPKLSLDGLMEKVHDLSEKIGEEIKGRVPTLADYFTAVDAVRKELQLGDGSLYQSIVNNMSDANKNPEIQLDASVRQGNDLCPQELAFQAARRKKMKKAFAKFIGVKESDIHESDIPIVALAGSGGGYRAMISSLGYMTAAKKAGLFDCTMYMAGVSGSCWMIAQYLTLGQRSFTKTMEHFKQSLSTPIAHYPSFIDTMLTNPGAAQLILEGIVQKYSMNRVLTLVDAFGTVLASRLLIHREQDGDNGEWVDPLDFKMSQQSRWVNYGDQPLPIYTAVSHVLPGATSQPDPIEEIIVDDEVAKEDSDEHYYQWFEMTPYEFGSEETSAWIPTWSFGRRFVEGKSVEKVPETNLAILLGTFGSAFTATLADYYNEVRPLLNKAMSDSMDTYIKEYLDGMSLIHPLSPSCFPNPIYKLPNPEPEAEAFSQRKNIYLNDAGMDNNLPLYPLLRPGRKIDVILAFDSSADIESVPWFEKADEYVKRRGIERWPPISKTRAEQLAKQEGGPPRKMTHVEIFHGIVADDRDADHVIPVEKKRTDDSPPPKTVTSLQKSNAQPITLIYFPLIPNQEYHDLNPGTEAFCSTFNFELKEDQVELLAGLGENNFSRGLEDVRKVLKETWLRKKQERLEREKLEKKNRKNPVSAAGSSASSTPGKTDFSKQK</sequence>
<evidence type="ECO:0000256" key="3">
    <source>
        <dbReference type="ARBA" id="ARBA00022963"/>
    </source>
</evidence>
<reference evidence="9 10" key="1">
    <citation type="journal article" date="2020" name="Fungal Divers.">
        <title>Resolving the Mortierellaceae phylogeny through synthesis of multi-gene phylogenetics and phylogenomics.</title>
        <authorList>
            <person name="Vandepol N."/>
            <person name="Liber J."/>
            <person name="Desiro A."/>
            <person name="Na H."/>
            <person name="Kennedy M."/>
            <person name="Barry K."/>
            <person name="Grigoriev I.V."/>
            <person name="Miller A.N."/>
            <person name="O'Donnell K."/>
            <person name="Stajich J.E."/>
            <person name="Bonito G."/>
        </authorList>
    </citation>
    <scope>NUCLEOTIDE SEQUENCE [LARGE SCALE GENOMIC DNA]</scope>
    <source>
        <strain evidence="9 10">AD045</strain>
    </source>
</reference>
<dbReference type="SMART" id="SM00022">
    <property type="entry name" value="PLAc"/>
    <property type="match status" value="1"/>
</dbReference>
<dbReference type="SUPFAM" id="SSF52151">
    <property type="entry name" value="FabD/lysophospholipase-like"/>
    <property type="match status" value="1"/>
</dbReference>
<evidence type="ECO:0000256" key="4">
    <source>
        <dbReference type="ARBA" id="ARBA00023098"/>
    </source>
</evidence>
<feature type="region of interest" description="Disordered" evidence="7">
    <location>
        <begin position="111"/>
        <end position="137"/>
    </location>
</feature>
<dbReference type="Pfam" id="PF01735">
    <property type="entry name" value="PLA2_B"/>
    <property type="match status" value="1"/>
</dbReference>
<dbReference type="Gene3D" id="3.40.1090.10">
    <property type="entry name" value="Cytosolic phospholipase A2 catalytic domain"/>
    <property type="match status" value="1"/>
</dbReference>
<feature type="domain" description="PLA2c" evidence="8">
    <location>
        <begin position="208"/>
        <end position="797"/>
    </location>
</feature>
<keyword evidence="4 5" id="KW-0443">Lipid metabolism</keyword>
<dbReference type="Proteomes" id="UP001194696">
    <property type="component" value="Unassembled WGS sequence"/>
</dbReference>